<keyword evidence="3" id="KW-1185">Reference proteome</keyword>
<evidence type="ECO:0000313" key="2">
    <source>
        <dbReference type="EMBL" id="MDL2408866.1"/>
    </source>
</evidence>
<feature type="domain" description="IraD/Gp25-like" evidence="1">
    <location>
        <begin position="27"/>
        <end position="113"/>
    </location>
</feature>
<gene>
    <name evidence="2" type="primary">tssE</name>
    <name evidence="2" type="ORF">PY650_25140</name>
</gene>
<dbReference type="SUPFAM" id="SSF160719">
    <property type="entry name" value="gpW/gp25-like"/>
    <property type="match status" value="1"/>
</dbReference>
<comment type="caution">
    <text evidence="2">The sequence shown here is derived from an EMBL/GenBank/DDBJ whole genome shotgun (WGS) entry which is preliminary data.</text>
</comment>
<dbReference type="EMBL" id="JARFYN010000040">
    <property type="protein sequence ID" value="MDL2408866.1"/>
    <property type="molecule type" value="Genomic_DNA"/>
</dbReference>
<sequence>MVSVSLLQRLELDRVGAERSDRQDESDLLDSILADLVVTLNSRKGCCETRPDFGLSDFNATTDYRSLIPSIARDVERQLFNFEPRLRNVAVRHVEDKTRPLEFIFHVNGELAEDDLPVSIAFHSVLGSDGRMRVNG</sequence>
<dbReference type="Pfam" id="PF04965">
    <property type="entry name" value="GPW_gp25"/>
    <property type="match status" value="1"/>
</dbReference>
<dbReference type="Gene3D" id="3.10.450.40">
    <property type="match status" value="1"/>
</dbReference>
<dbReference type="InterPro" id="IPR007048">
    <property type="entry name" value="IraD/Gp25-like"/>
</dbReference>
<accession>A0ABT7KKB9</accession>
<dbReference type="InterPro" id="IPR053176">
    <property type="entry name" value="T6SS_TssE1-like"/>
</dbReference>
<dbReference type="NCBIfam" id="TIGR03357">
    <property type="entry name" value="VI_zyme"/>
    <property type="match status" value="1"/>
</dbReference>
<protein>
    <submittedName>
        <fullName evidence="2">Type VI secretion system baseplate subunit TssE</fullName>
    </submittedName>
</protein>
<evidence type="ECO:0000313" key="3">
    <source>
        <dbReference type="Proteomes" id="UP001172630"/>
    </source>
</evidence>
<dbReference type="PANTHER" id="PTHR38595">
    <property type="entry name" value="CYTOPLASMIC PROTEIN-RELATED"/>
    <property type="match status" value="1"/>
</dbReference>
<evidence type="ECO:0000259" key="1">
    <source>
        <dbReference type="Pfam" id="PF04965"/>
    </source>
</evidence>
<reference evidence="2" key="1">
    <citation type="submission" date="2023-06" db="EMBL/GenBank/DDBJ databases">
        <title>Phylogenetic Diversity of Rhizobium strains.</title>
        <authorList>
            <person name="Moura F.T."/>
            <person name="Helene L.C.F."/>
            <person name="Hungria M."/>
        </authorList>
    </citation>
    <scope>NUCLEOTIDE SEQUENCE</scope>
    <source>
        <strain evidence="2">CCGE524</strain>
    </source>
</reference>
<dbReference type="Proteomes" id="UP001172630">
    <property type="component" value="Unassembled WGS sequence"/>
</dbReference>
<name>A0ABT7KKB9_9HYPH</name>
<dbReference type="PANTHER" id="PTHR38595:SF2">
    <property type="entry name" value="TYPE VI SECRETION SYSTEM BASEPLATE SUBUNIT TSSE"/>
    <property type="match status" value="1"/>
</dbReference>
<dbReference type="RefSeq" id="WP_285882313.1">
    <property type="nucleotide sequence ID" value="NZ_JARFYN010000040.1"/>
</dbReference>
<dbReference type="InterPro" id="IPR017737">
    <property type="entry name" value="TssE1-like"/>
</dbReference>
<organism evidence="2 3">
    <name type="scientific">Rhizobium calliandrae</name>
    <dbReference type="NCBI Taxonomy" id="1312182"/>
    <lineage>
        <taxon>Bacteria</taxon>
        <taxon>Pseudomonadati</taxon>
        <taxon>Pseudomonadota</taxon>
        <taxon>Alphaproteobacteria</taxon>
        <taxon>Hyphomicrobiales</taxon>
        <taxon>Rhizobiaceae</taxon>
        <taxon>Rhizobium/Agrobacterium group</taxon>
        <taxon>Rhizobium</taxon>
    </lineage>
</organism>
<proteinExistence type="predicted"/>